<comment type="similarity">
    <text evidence="2">Belongs to the patched family.</text>
</comment>
<dbReference type="PROSITE" id="PS50156">
    <property type="entry name" value="SSD"/>
    <property type="match status" value="1"/>
</dbReference>
<evidence type="ECO:0000256" key="3">
    <source>
        <dbReference type="ARBA" id="ARBA00022448"/>
    </source>
</evidence>
<comment type="caution">
    <text evidence="13">The sequence shown here is derived from an EMBL/GenBank/DDBJ whole genome shotgun (WGS) entry which is preliminary data.</text>
</comment>
<evidence type="ECO:0000256" key="5">
    <source>
        <dbReference type="ARBA" id="ARBA00022729"/>
    </source>
</evidence>
<dbReference type="GO" id="GO:0006629">
    <property type="term" value="P:lipid metabolic process"/>
    <property type="evidence" value="ECO:0007669"/>
    <property type="project" value="UniProtKB-KW"/>
</dbReference>
<accession>A0A7J0F9C4</accession>
<reference evidence="13 14" key="1">
    <citation type="submission" date="2019-07" db="EMBL/GenBank/DDBJ databases">
        <title>De Novo Assembly of kiwifruit Actinidia rufa.</title>
        <authorList>
            <person name="Sugita-Konishi S."/>
            <person name="Sato K."/>
            <person name="Mori E."/>
            <person name="Abe Y."/>
            <person name="Kisaki G."/>
            <person name="Hamano K."/>
            <person name="Suezawa K."/>
            <person name="Otani M."/>
            <person name="Fukuda T."/>
            <person name="Manabe T."/>
            <person name="Gomi K."/>
            <person name="Tabuchi M."/>
            <person name="Akimitsu K."/>
            <person name="Kataoka I."/>
        </authorList>
    </citation>
    <scope>NUCLEOTIDE SEQUENCE [LARGE SCALE GENOMIC DNA]</scope>
    <source>
        <strain evidence="14">cv. Fuchu</strain>
    </source>
</reference>
<dbReference type="SUPFAM" id="SSF82866">
    <property type="entry name" value="Multidrug efflux transporter AcrB transmembrane domain"/>
    <property type="match status" value="2"/>
</dbReference>
<evidence type="ECO:0000256" key="4">
    <source>
        <dbReference type="ARBA" id="ARBA00022692"/>
    </source>
</evidence>
<dbReference type="GO" id="GO:0015918">
    <property type="term" value="P:sterol transport"/>
    <property type="evidence" value="ECO:0007669"/>
    <property type="project" value="TreeGrafter"/>
</dbReference>
<feature type="transmembrane region" description="Helical" evidence="11">
    <location>
        <begin position="358"/>
        <end position="384"/>
    </location>
</feature>
<dbReference type="PANTHER" id="PTHR45727">
    <property type="entry name" value="NPC INTRACELLULAR CHOLESTEROL TRANSPORTER 1"/>
    <property type="match status" value="1"/>
</dbReference>
<dbReference type="InterPro" id="IPR053956">
    <property type="entry name" value="NPC1_MLD"/>
</dbReference>
<evidence type="ECO:0000259" key="12">
    <source>
        <dbReference type="PROSITE" id="PS50156"/>
    </source>
</evidence>
<dbReference type="Pfam" id="PF12349">
    <property type="entry name" value="Sterol-sensing"/>
    <property type="match status" value="1"/>
</dbReference>
<evidence type="ECO:0000256" key="11">
    <source>
        <dbReference type="SAM" id="Phobius"/>
    </source>
</evidence>
<feature type="transmembrane region" description="Helical" evidence="11">
    <location>
        <begin position="718"/>
        <end position="744"/>
    </location>
</feature>
<dbReference type="Proteomes" id="UP000585474">
    <property type="component" value="Unassembled WGS sequence"/>
</dbReference>
<feature type="transmembrane region" description="Helical" evidence="11">
    <location>
        <begin position="218"/>
        <end position="236"/>
    </location>
</feature>
<organism evidence="13 14">
    <name type="scientific">Actinidia rufa</name>
    <dbReference type="NCBI Taxonomy" id="165716"/>
    <lineage>
        <taxon>Eukaryota</taxon>
        <taxon>Viridiplantae</taxon>
        <taxon>Streptophyta</taxon>
        <taxon>Embryophyta</taxon>
        <taxon>Tracheophyta</taxon>
        <taxon>Spermatophyta</taxon>
        <taxon>Magnoliopsida</taxon>
        <taxon>eudicotyledons</taxon>
        <taxon>Gunneridae</taxon>
        <taxon>Pentapetalae</taxon>
        <taxon>asterids</taxon>
        <taxon>Ericales</taxon>
        <taxon>Actinidiaceae</taxon>
        <taxon>Actinidia</taxon>
    </lineage>
</organism>
<evidence type="ECO:0000256" key="6">
    <source>
        <dbReference type="ARBA" id="ARBA00022989"/>
    </source>
</evidence>
<dbReference type="PANTHER" id="PTHR45727:SF8">
    <property type="entry name" value="PATCHED FAMILY PROTEIN"/>
    <property type="match status" value="1"/>
</dbReference>
<dbReference type="Pfam" id="PF22314">
    <property type="entry name" value="NPC1_MLD"/>
    <property type="match status" value="1"/>
</dbReference>
<dbReference type="EMBL" id="BJWL01000009">
    <property type="protein sequence ID" value="GFY94497.1"/>
    <property type="molecule type" value="Genomic_DNA"/>
</dbReference>
<gene>
    <name evidence="13" type="ORF">Acr_09g0009430</name>
</gene>
<feature type="transmembrane region" description="Helical" evidence="11">
    <location>
        <begin position="290"/>
        <end position="310"/>
    </location>
</feature>
<dbReference type="InterPro" id="IPR000731">
    <property type="entry name" value="SSD"/>
</dbReference>
<comment type="subcellular location">
    <subcellularLocation>
        <location evidence="1">Endomembrane system</location>
        <topology evidence="1">Multi-pass membrane protein</topology>
    </subcellularLocation>
</comment>
<proteinExistence type="inferred from homology"/>
<keyword evidence="6 11" id="KW-1133">Transmembrane helix</keyword>
<keyword evidence="3" id="KW-0813">Transport</keyword>
<dbReference type="GO" id="GO:0012505">
    <property type="term" value="C:endomembrane system"/>
    <property type="evidence" value="ECO:0007669"/>
    <property type="project" value="UniProtKB-SubCell"/>
</dbReference>
<keyword evidence="5" id="KW-0732">Signal</keyword>
<evidence type="ECO:0000256" key="7">
    <source>
        <dbReference type="ARBA" id="ARBA00023098"/>
    </source>
</evidence>
<dbReference type="GO" id="GO:0016020">
    <property type="term" value="C:membrane"/>
    <property type="evidence" value="ECO:0007669"/>
    <property type="project" value="TreeGrafter"/>
</dbReference>
<keyword evidence="4 11" id="KW-0812">Transmembrane</keyword>
<dbReference type="GO" id="GO:0032934">
    <property type="term" value="F:sterol binding"/>
    <property type="evidence" value="ECO:0007669"/>
    <property type="project" value="TreeGrafter"/>
</dbReference>
<evidence type="ECO:0000256" key="9">
    <source>
        <dbReference type="ARBA" id="ARBA00023157"/>
    </source>
</evidence>
<feature type="transmembrane region" description="Helical" evidence="11">
    <location>
        <begin position="756"/>
        <end position="778"/>
    </location>
</feature>
<keyword evidence="7" id="KW-0443">Lipid metabolism</keyword>
<feature type="domain" description="SSD" evidence="12">
    <location>
        <begin position="221"/>
        <end position="384"/>
    </location>
</feature>
<keyword evidence="9" id="KW-1015">Disulfide bond</keyword>
<dbReference type="OrthoDB" id="6510177at2759"/>
<evidence type="ECO:0000256" key="1">
    <source>
        <dbReference type="ARBA" id="ARBA00004127"/>
    </source>
</evidence>
<protein>
    <submittedName>
        <fullName evidence="13">Patched family protein</fullName>
    </submittedName>
</protein>
<keyword evidence="14" id="KW-1185">Reference proteome</keyword>
<keyword evidence="10" id="KW-0325">Glycoprotein</keyword>
<dbReference type="FunFam" id="1.20.1640.10:FF:000008">
    <property type="entry name" value="NPC intracellular cholesterol transporter 1"/>
    <property type="match status" value="1"/>
</dbReference>
<evidence type="ECO:0000256" key="2">
    <source>
        <dbReference type="ARBA" id="ARBA00005585"/>
    </source>
</evidence>
<sequence>MMACAVTRNSSLYSTCHTKKYCANDLFSTVQLILVTTPDPEHGKSPSIVTEDNIQLLFDIQEKVDGIVANYSGTLVSLTDICLKPLGEDCATQSVLQYFKMDPDNFDDYGGVEHAEYCFQHYTSAETCMSAFKAPLDPSTVLGGFSGSNYSEASAFIVTYPVNNAVDEVGIENGKAVAWEKAFIQLVKDELLPMVRSGNITLSFSSESSIEEELKEKSTADIVTILISYLVMFAYISVTLGDAPSLSAFYISSKVLLGLSGVVIVVLSVLGSAGFFSFIGVKSTLIIMEVIPFLVLAVGVDNMCILVHAVKRQPQELPLEERLSNALVEVGPSITLASLSEVLAFAVGGFISMPACRVFSMFAALAVLLDFLLQVTAFVALIVFDFSRAEDNRVDCFPCLKISSPSVESGEGSQRSPGLLERYMEEVHARVLGLWGVKVVVIAVFAAFSLASIALCTRIEPGLEQQIALPRDSYLQGYFNNLSEYLRVGPPLYFVVKDYNYSSESRHTNQLCSISQCDSNSLLTEISRASLMPESTYIAKPAASWLDDFLVWLSPEAFGCCRKFVDGSYCPPDDQPPCCSPDEGSCDLDGICKDCTTCFLHSDLDNGRPSTAQFREKLPWFLNALPSADCAKGGHGAYTSSVDLNGYEGGVIRASEFRTYHTPLREQSDYVNSLRAAREFSSRVSDSLKDFYDKYIQYTITNLTDNNRGKKTFMSRGAVFVVCLVITSSLWGSAIIVLVLAMIVVDLMGVMAILDIQLNAVSVVNLIMSIGIAVEFCVHISHAFSEPKNKGGFTYNGVFCLQVNCIAFT</sequence>
<evidence type="ECO:0000256" key="8">
    <source>
        <dbReference type="ARBA" id="ARBA00023136"/>
    </source>
</evidence>
<name>A0A7J0F9C4_9ERIC</name>
<evidence type="ECO:0000313" key="14">
    <source>
        <dbReference type="Proteomes" id="UP000585474"/>
    </source>
</evidence>
<dbReference type="AlphaFoldDB" id="A0A7J0F9C4"/>
<feature type="transmembrane region" description="Helical" evidence="11">
    <location>
        <begin position="256"/>
        <end position="278"/>
    </location>
</feature>
<evidence type="ECO:0000256" key="10">
    <source>
        <dbReference type="ARBA" id="ARBA00023180"/>
    </source>
</evidence>
<evidence type="ECO:0000313" key="13">
    <source>
        <dbReference type="EMBL" id="GFY94497.1"/>
    </source>
</evidence>
<dbReference type="InterPro" id="IPR053958">
    <property type="entry name" value="HMGCR/SNAP/NPC1-like_SSD"/>
</dbReference>
<keyword evidence="8 11" id="KW-0472">Membrane</keyword>
<feature type="transmembrane region" description="Helical" evidence="11">
    <location>
        <begin position="432"/>
        <end position="456"/>
    </location>
</feature>
<dbReference type="Gene3D" id="1.20.1640.10">
    <property type="entry name" value="Multidrug efflux transporter AcrB transmembrane domain"/>
    <property type="match status" value="2"/>
</dbReference>